<proteinExistence type="inferred from homology"/>
<comment type="similarity">
    <text evidence="2 6">Belongs to the NDK family.</text>
</comment>
<dbReference type="GO" id="GO:0004550">
    <property type="term" value="F:nucleoside diphosphate kinase activity"/>
    <property type="evidence" value="ECO:0007669"/>
    <property type="project" value="UniProtKB-EC"/>
</dbReference>
<dbReference type="SMART" id="SM00562">
    <property type="entry name" value="NDK"/>
    <property type="match status" value="1"/>
</dbReference>
<comment type="cofactor">
    <cofactor evidence="1">
        <name>Mg(2+)</name>
        <dbReference type="ChEBI" id="CHEBI:18420"/>
    </cofactor>
</comment>
<dbReference type="EC" id="2.7.4.6" evidence="3"/>
<evidence type="ECO:0000256" key="1">
    <source>
        <dbReference type="ARBA" id="ARBA00001946"/>
    </source>
</evidence>
<dbReference type="EMBL" id="LBVO01000010">
    <property type="protein sequence ID" value="KKQ90243.1"/>
    <property type="molecule type" value="Genomic_DNA"/>
</dbReference>
<comment type="caution">
    <text evidence="8">The sequence shown here is derived from an EMBL/GenBank/DDBJ whole genome shotgun (WGS) entry which is preliminary data.</text>
</comment>
<dbReference type="Proteomes" id="UP000033934">
    <property type="component" value="Unassembled WGS sequence"/>
</dbReference>
<dbReference type="Gene3D" id="3.30.70.141">
    <property type="entry name" value="Nucleoside diphosphate kinase-like domain"/>
    <property type="match status" value="1"/>
</dbReference>
<evidence type="ECO:0000256" key="3">
    <source>
        <dbReference type="ARBA" id="ARBA00012966"/>
    </source>
</evidence>
<feature type="domain" description="Nucleoside diphosphate kinase-like" evidence="7">
    <location>
        <begin position="10"/>
        <end position="190"/>
    </location>
</feature>
<evidence type="ECO:0000256" key="4">
    <source>
        <dbReference type="ARBA" id="ARBA00022679"/>
    </source>
</evidence>
<evidence type="ECO:0000259" key="7">
    <source>
        <dbReference type="SMART" id="SM00562"/>
    </source>
</evidence>
<gene>
    <name evidence="8" type="ORF">UT11_C0010G0005</name>
</gene>
<sequence>MSTQPAEIGIERTVVIVKPDGVIRGLTGEIIKRIEQRGLKIIALKMVQATTEHIDNHYPKDEAWVKRLGEKAQSGFDSLGLNMKEYLGTDDHKEVGQQVRQGLLDYLTMAPVVAMIVEGVHAIDSIRKIIGSSLPFKAETGTIRGDFSVDSPTVANTQKRPIYNLVHASENVDEANNEIDHWFAPEDIHDYFRSDHVIAFGDHRPTESK</sequence>
<keyword evidence="4" id="KW-0808">Transferase</keyword>
<evidence type="ECO:0000256" key="2">
    <source>
        <dbReference type="ARBA" id="ARBA00008142"/>
    </source>
</evidence>
<evidence type="ECO:0000313" key="9">
    <source>
        <dbReference type="Proteomes" id="UP000033934"/>
    </source>
</evidence>
<comment type="caution">
    <text evidence="6">Lacks conserved residue(s) required for the propagation of feature annotation.</text>
</comment>
<dbReference type="PROSITE" id="PS51374">
    <property type="entry name" value="NDPK_LIKE"/>
    <property type="match status" value="1"/>
</dbReference>
<organism evidence="8 9">
    <name type="scientific">Berkelbacteria bacterium GW2011_GWA2_38_9</name>
    <dbReference type="NCBI Taxonomy" id="1618334"/>
    <lineage>
        <taxon>Bacteria</taxon>
        <taxon>Candidatus Berkelbacteria</taxon>
    </lineage>
</organism>
<evidence type="ECO:0000313" key="8">
    <source>
        <dbReference type="EMBL" id="KKQ90243.1"/>
    </source>
</evidence>
<evidence type="ECO:0000256" key="5">
    <source>
        <dbReference type="ARBA" id="ARBA00022777"/>
    </source>
</evidence>
<protein>
    <recommendedName>
        <fullName evidence="3">nucleoside-diphosphate kinase</fullName>
        <ecNumber evidence="3">2.7.4.6</ecNumber>
    </recommendedName>
</protein>
<reference evidence="8 9" key="1">
    <citation type="journal article" date="2015" name="Nature">
        <title>rRNA introns, odd ribosomes, and small enigmatic genomes across a large radiation of phyla.</title>
        <authorList>
            <person name="Brown C.T."/>
            <person name="Hug L.A."/>
            <person name="Thomas B.C."/>
            <person name="Sharon I."/>
            <person name="Castelle C.J."/>
            <person name="Singh A."/>
            <person name="Wilkins M.J."/>
            <person name="Williams K.H."/>
            <person name="Banfield J.F."/>
        </authorList>
    </citation>
    <scope>NUCLEOTIDE SEQUENCE [LARGE SCALE GENOMIC DNA]</scope>
</reference>
<dbReference type="Pfam" id="PF00334">
    <property type="entry name" value="NDK"/>
    <property type="match status" value="2"/>
</dbReference>
<dbReference type="InterPro" id="IPR034907">
    <property type="entry name" value="NDK-like_dom"/>
</dbReference>
<dbReference type="SUPFAM" id="SSF54919">
    <property type="entry name" value="Nucleoside diphosphate kinase, NDK"/>
    <property type="match status" value="1"/>
</dbReference>
<evidence type="ECO:0000256" key="6">
    <source>
        <dbReference type="PROSITE-ProRule" id="PRU00706"/>
    </source>
</evidence>
<dbReference type="PANTHER" id="PTHR11349">
    <property type="entry name" value="NUCLEOSIDE DIPHOSPHATE KINASE"/>
    <property type="match status" value="1"/>
</dbReference>
<accession>A0A0G0LEE6</accession>
<name>A0A0G0LEE6_9BACT</name>
<dbReference type="InterPro" id="IPR036850">
    <property type="entry name" value="NDK-like_dom_sf"/>
</dbReference>
<dbReference type="CDD" id="cd04413">
    <property type="entry name" value="NDPk_I"/>
    <property type="match status" value="1"/>
</dbReference>
<keyword evidence="5 8" id="KW-0418">Kinase</keyword>
<dbReference type="AlphaFoldDB" id="A0A0G0LEE6"/>